<reference evidence="1 4" key="2">
    <citation type="journal article" date="2019" name="Int. J. Syst. Evol. Microbiol.">
        <title>The Global Catalogue of Microorganisms (GCM) 10K type strain sequencing project: providing services to taxonomists for standard genome sequencing and annotation.</title>
        <authorList>
            <consortium name="The Broad Institute Genomics Platform"/>
            <consortium name="The Broad Institute Genome Sequencing Center for Infectious Disease"/>
            <person name="Wu L."/>
            <person name="Ma J."/>
        </authorList>
    </citation>
    <scope>NUCLEOTIDE SEQUENCE [LARGE SCALE GENOMIC DNA]</scope>
    <source>
        <strain evidence="1 4">JCM 10664</strain>
    </source>
</reference>
<evidence type="ECO:0000313" key="2">
    <source>
        <dbReference type="EMBL" id="GGI69422.1"/>
    </source>
</evidence>
<accession>A0A917JKB0</accession>
<reference evidence="2 3" key="1">
    <citation type="journal article" date="2014" name="Int. J. Syst. Evol. Microbiol.">
        <title>Complete genome sequence of Corynebacterium casei LMG S-19264T (=DSM 44701T), isolated from a smear-ripened cheese.</title>
        <authorList>
            <consortium name="US DOE Joint Genome Institute (JGI-PGF)"/>
            <person name="Walter F."/>
            <person name="Albersmeier A."/>
            <person name="Kalinowski J."/>
            <person name="Ruckert C."/>
        </authorList>
    </citation>
    <scope>NUCLEOTIDE SEQUENCE [LARGE SCALE GENOMIC DNA]</scope>
    <source>
        <strain evidence="2 3">CGMCC 4.7206</strain>
    </source>
</reference>
<dbReference type="InterPro" id="IPR036188">
    <property type="entry name" value="FAD/NAD-bd_sf"/>
</dbReference>
<evidence type="ECO:0000313" key="1">
    <source>
        <dbReference type="EMBL" id="GAA0512622.1"/>
    </source>
</evidence>
<dbReference type="PANTHER" id="PTHR42877:SF4">
    <property type="entry name" value="FAD_NAD(P)-BINDING DOMAIN-CONTAINING PROTEIN-RELATED"/>
    <property type="match status" value="1"/>
</dbReference>
<reference evidence="1" key="4">
    <citation type="submission" date="2023-12" db="EMBL/GenBank/DDBJ databases">
        <authorList>
            <person name="Sun Q."/>
            <person name="Inoue M."/>
        </authorList>
    </citation>
    <scope>NUCLEOTIDE SEQUENCE</scope>
    <source>
        <strain evidence="1">JCM 10664</strain>
    </source>
</reference>
<proteinExistence type="predicted"/>
<dbReference type="Proteomes" id="UP000597989">
    <property type="component" value="Unassembled WGS sequence"/>
</dbReference>
<organism evidence="2 3">
    <name type="scientific">Saccharopolyspora thermophila</name>
    <dbReference type="NCBI Taxonomy" id="89367"/>
    <lineage>
        <taxon>Bacteria</taxon>
        <taxon>Bacillati</taxon>
        <taxon>Actinomycetota</taxon>
        <taxon>Actinomycetes</taxon>
        <taxon>Pseudonocardiales</taxon>
        <taxon>Pseudonocardiaceae</taxon>
        <taxon>Saccharopolyspora</taxon>
    </lineage>
</organism>
<evidence type="ECO:0000313" key="4">
    <source>
        <dbReference type="Proteomes" id="UP001500220"/>
    </source>
</evidence>
<evidence type="ECO:0000313" key="3">
    <source>
        <dbReference type="Proteomes" id="UP000597989"/>
    </source>
</evidence>
<gene>
    <name evidence="1" type="ORF">GCM10009545_13320</name>
    <name evidence="2" type="ORF">GCM10011581_03030</name>
</gene>
<keyword evidence="4" id="KW-1185">Reference proteome</keyword>
<dbReference type="GO" id="GO:0004497">
    <property type="term" value="F:monooxygenase activity"/>
    <property type="evidence" value="ECO:0007669"/>
    <property type="project" value="UniProtKB-KW"/>
</dbReference>
<dbReference type="SUPFAM" id="SSF51905">
    <property type="entry name" value="FAD/NAD(P)-binding domain"/>
    <property type="match status" value="1"/>
</dbReference>
<dbReference type="Gene3D" id="3.50.50.60">
    <property type="entry name" value="FAD/NAD(P)-binding domain"/>
    <property type="match status" value="2"/>
</dbReference>
<sequence length="478" mass="53023">MIGAGFAGIGLVHQLRSAGFHDVVVLERADSVGGAWRDNTYPGCTCDIPSNLYSYSFAPNPNWTSSFAGQAEILAYLRDCARRWGVDEHVELGTELTAAEWDEQDRCWLLTTSRGRLRAVVLVVATGPFARPNLPDIPGLDRFTGSVFHSADWDHDVDLTAQRIAVVGTGASAVQIVPAVAEKAKQVQVYQRTPPWVMPKAVRPVPRAVRALYRRVPLAQRAVRAVQYWTREIPALALTGRRRLLAAAKRQARAHLAAQVPDPELRRRLTPTYSLFCKRVLISSDYYPTLTRPHVELVTEPIQRVEANGIVTADGAERLADVIVLATGFTVTDPPVAHRLFGRDGRSLAETWRVDGRSAYLGTSVAGFPNLFLFTGPGAGTGHTSLLVMIEAQIRYVVDCLRVMARDGLRDIEVRPEVQRRFAAEVQRAMTGSVWTSGGCTSYYLDATGRNTTLWPGPTWTFRRRTARFDVASYRIRR</sequence>
<dbReference type="EMBL" id="BMMT01000001">
    <property type="protein sequence ID" value="GGI69422.1"/>
    <property type="molecule type" value="Genomic_DNA"/>
</dbReference>
<dbReference type="AlphaFoldDB" id="A0A917JKB0"/>
<dbReference type="EMBL" id="BAAAHC010000005">
    <property type="protein sequence ID" value="GAA0512622.1"/>
    <property type="molecule type" value="Genomic_DNA"/>
</dbReference>
<dbReference type="Pfam" id="PF13738">
    <property type="entry name" value="Pyr_redox_3"/>
    <property type="match status" value="1"/>
</dbReference>
<dbReference type="InterPro" id="IPR051209">
    <property type="entry name" value="FAD-bind_Monooxygenase_sf"/>
</dbReference>
<dbReference type="RefSeq" id="WP_229679747.1">
    <property type="nucleotide sequence ID" value="NZ_BAAAHC010000005.1"/>
</dbReference>
<name>A0A917JKB0_9PSEU</name>
<keyword evidence="2" id="KW-0503">Monooxygenase</keyword>
<comment type="caution">
    <text evidence="2">The sequence shown here is derived from an EMBL/GenBank/DDBJ whole genome shotgun (WGS) entry which is preliminary data.</text>
</comment>
<keyword evidence="2" id="KW-0560">Oxidoreductase</keyword>
<dbReference type="Proteomes" id="UP001500220">
    <property type="component" value="Unassembled WGS sequence"/>
</dbReference>
<protein>
    <submittedName>
        <fullName evidence="2">Baeyer-Villiger monooxygenase</fullName>
    </submittedName>
    <submittedName>
        <fullName evidence="1">NAD(P)/FAD-dependent oxidoreductase</fullName>
    </submittedName>
</protein>
<dbReference type="PANTHER" id="PTHR42877">
    <property type="entry name" value="L-ORNITHINE N(5)-MONOOXYGENASE-RELATED"/>
    <property type="match status" value="1"/>
</dbReference>
<reference evidence="2" key="3">
    <citation type="submission" date="2020-09" db="EMBL/GenBank/DDBJ databases">
        <authorList>
            <person name="Sun Q."/>
            <person name="Zhou Y."/>
        </authorList>
    </citation>
    <scope>NUCLEOTIDE SEQUENCE</scope>
    <source>
        <strain evidence="2">CGMCC 4.7206</strain>
    </source>
</reference>